<comment type="similarity">
    <text evidence="15">Belongs to the helicase family. UvrD subfamily.</text>
</comment>
<dbReference type="RefSeq" id="WP_163651335.1">
    <property type="nucleotide sequence ID" value="NZ_JAAGRN010000001.1"/>
</dbReference>
<dbReference type="Gene3D" id="1.10.486.10">
    <property type="entry name" value="PCRA, domain 4"/>
    <property type="match status" value="1"/>
</dbReference>
<dbReference type="CDD" id="cd22352">
    <property type="entry name" value="RecB_C-like"/>
    <property type="match status" value="1"/>
</dbReference>
<gene>
    <name evidence="15 19" type="primary">recB</name>
    <name evidence="19" type="ORF">G3I67_02315</name>
</gene>
<dbReference type="Pfam" id="PF00580">
    <property type="entry name" value="UvrD-helicase"/>
    <property type="match status" value="1"/>
</dbReference>
<dbReference type="EC" id="5.6.2.4" evidence="15"/>
<dbReference type="InterPro" id="IPR014017">
    <property type="entry name" value="DNA_helicase_UvrD-like_C"/>
</dbReference>
<keyword evidence="11 15" id="KW-0234">DNA repair</keyword>
<dbReference type="GO" id="GO:0043138">
    <property type="term" value="F:3'-5' DNA helicase activity"/>
    <property type="evidence" value="ECO:0007669"/>
    <property type="project" value="UniProtKB-UniRule"/>
</dbReference>
<comment type="function">
    <text evidence="15">A helicase/nuclease that prepares dsDNA breaks (DSB) for recombinational DNA repair. Binds to DSBs and unwinds DNA via a highly rapid and processive ATP-dependent bidirectional helicase activity. Unwinds dsDNA until it encounters a Chi (crossover hotspot instigator) sequence from the 3' direction. Cuts ssDNA a few nucleotides 3' to the Chi site. The properties and activities of the enzyme are changed at Chi. The Chi-altered holoenzyme produces a long 3'-ssDNA overhang and facilitates RecA-binding to the ssDNA for homologous DNA recombination and repair. Holoenzyme degrades any linearized DNA that is unable to undergo homologous recombination. In the holoenzyme this subunit contributes ATPase, 3'-5' helicase, exonuclease activity and loads RecA onto ssDNA.</text>
</comment>
<dbReference type="PROSITE" id="PS51217">
    <property type="entry name" value="UVRD_HELICASE_CTER"/>
    <property type="match status" value="1"/>
</dbReference>
<feature type="domain" description="UvrD-like helicase C-terminal" evidence="18">
    <location>
        <begin position="488"/>
        <end position="788"/>
    </location>
</feature>
<feature type="binding site" evidence="16">
    <location>
        <begin position="28"/>
        <end position="35"/>
    </location>
    <ligand>
        <name>ATP</name>
        <dbReference type="ChEBI" id="CHEBI:30616"/>
    </ligand>
</feature>
<dbReference type="GO" id="GO:0005829">
    <property type="term" value="C:cytosol"/>
    <property type="evidence" value="ECO:0007669"/>
    <property type="project" value="TreeGrafter"/>
</dbReference>
<keyword evidence="10 15" id="KW-0238">DNA-binding</keyword>
<dbReference type="Pfam" id="PF12705">
    <property type="entry name" value="PDDEXK_1"/>
    <property type="match status" value="1"/>
</dbReference>
<keyword evidence="7 15" id="KW-0269">Exonuclease</keyword>
<protein>
    <recommendedName>
        <fullName evidence="15">RecBCD enzyme subunit RecB</fullName>
        <ecNumber evidence="15">3.1.11.5</ecNumber>
        <ecNumber evidence="15">5.6.2.4</ecNumber>
    </recommendedName>
    <alternativeName>
        <fullName evidence="15">DNA 3'-5' helicase subunit RecB</fullName>
    </alternativeName>
    <alternativeName>
        <fullName evidence="15">Exonuclease V subunit RecB</fullName>
        <shortName evidence="15">ExoV subunit RecB</shortName>
    </alternativeName>
    <alternativeName>
        <fullName evidence="15">Helicase/nuclease RecBCD subunit RecB</fullName>
    </alternativeName>
</protein>
<keyword evidence="6 15" id="KW-0347">Helicase</keyword>
<evidence type="ECO:0000256" key="12">
    <source>
        <dbReference type="ARBA" id="ARBA00023235"/>
    </source>
</evidence>
<dbReference type="PANTHER" id="PTHR11070">
    <property type="entry name" value="UVRD / RECB / PCRA DNA HELICASE FAMILY MEMBER"/>
    <property type="match status" value="1"/>
</dbReference>
<feature type="binding site" evidence="15">
    <location>
        <position position="1031"/>
    </location>
    <ligand>
        <name>Mg(2+)</name>
        <dbReference type="ChEBI" id="CHEBI:18420"/>
    </ligand>
</feature>
<feature type="region of interest" description="DNA-binding and helicase activity, interacts with RecC" evidence="15">
    <location>
        <begin position="1"/>
        <end position="925"/>
    </location>
</feature>
<dbReference type="GO" id="GO:0009338">
    <property type="term" value="C:exodeoxyribonuclease V complex"/>
    <property type="evidence" value="ECO:0007669"/>
    <property type="project" value="TreeGrafter"/>
</dbReference>
<name>A0A6B2R3Q2_9BURK</name>
<dbReference type="HAMAP" id="MF_01485">
    <property type="entry name" value="RecB"/>
    <property type="match status" value="1"/>
</dbReference>
<keyword evidence="9 15" id="KW-0460">Magnesium</keyword>
<keyword evidence="12 15" id="KW-0413">Isomerase</keyword>
<evidence type="ECO:0000256" key="16">
    <source>
        <dbReference type="PROSITE-ProRule" id="PRU00560"/>
    </source>
</evidence>
<comment type="cofactor">
    <cofactor evidence="15">
        <name>Mg(2+)</name>
        <dbReference type="ChEBI" id="CHEBI:18420"/>
    </cofactor>
    <text evidence="15">Binds 1 Mg(2+) ion per subunit.</text>
</comment>
<evidence type="ECO:0000256" key="10">
    <source>
        <dbReference type="ARBA" id="ARBA00023125"/>
    </source>
</evidence>
<evidence type="ECO:0000256" key="11">
    <source>
        <dbReference type="ARBA" id="ARBA00023204"/>
    </source>
</evidence>
<dbReference type="Pfam" id="PF13361">
    <property type="entry name" value="UvrD_C"/>
    <property type="match status" value="1"/>
</dbReference>
<keyword evidence="3 15" id="KW-0547">Nucleotide-binding</keyword>
<comment type="subunit">
    <text evidence="15">Heterotrimer of RecB, RecC and RecD. All subunits contribute to DNA-binding. Interacts with RecA.</text>
</comment>
<dbReference type="SUPFAM" id="SSF52980">
    <property type="entry name" value="Restriction endonuclease-like"/>
    <property type="match status" value="1"/>
</dbReference>
<comment type="catalytic activity">
    <reaction evidence="14 15">
        <text>ATP + H2O = ADP + phosphate + H(+)</text>
        <dbReference type="Rhea" id="RHEA:13065"/>
        <dbReference type="ChEBI" id="CHEBI:15377"/>
        <dbReference type="ChEBI" id="CHEBI:15378"/>
        <dbReference type="ChEBI" id="CHEBI:30616"/>
        <dbReference type="ChEBI" id="CHEBI:43474"/>
        <dbReference type="ChEBI" id="CHEBI:456216"/>
        <dbReference type="EC" id="5.6.2.4"/>
    </reaction>
</comment>
<dbReference type="PANTHER" id="PTHR11070:SF23">
    <property type="entry name" value="RECBCD ENZYME SUBUNIT RECB"/>
    <property type="match status" value="1"/>
</dbReference>
<evidence type="ECO:0000256" key="3">
    <source>
        <dbReference type="ARBA" id="ARBA00022741"/>
    </source>
</evidence>
<feature type="binding site" evidence="15">
    <location>
        <position position="1157"/>
    </location>
    <ligand>
        <name>Mg(2+)</name>
        <dbReference type="ChEBI" id="CHEBI:18420"/>
    </ligand>
</feature>
<feature type="active site" description="For nuclease activity" evidence="15">
    <location>
        <position position="1157"/>
    </location>
</feature>
<evidence type="ECO:0000256" key="9">
    <source>
        <dbReference type="ARBA" id="ARBA00022842"/>
    </source>
</evidence>
<comment type="catalytic activity">
    <reaction evidence="15">
        <text>Exonucleolytic cleavage (in the presence of ATP) in either 5'- to 3'- or 3'- to 5'-direction to yield 5'-phosphooligonucleotides.</text>
        <dbReference type="EC" id="3.1.11.5"/>
    </reaction>
</comment>
<evidence type="ECO:0000256" key="14">
    <source>
        <dbReference type="ARBA" id="ARBA00048988"/>
    </source>
</evidence>
<evidence type="ECO:0000259" key="17">
    <source>
        <dbReference type="PROSITE" id="PS51198"/>
    </source>
</evidence>
<dbReference type="InterPro" id="IPR038726">
    <property type="entry name" value="PDDEXK_AddAB-type"/>
</dbReference>
<evidence type="ECO:0000256" key="2">
    <source>
        <dbReference type="ARBA" id="ARBA00022723"/>
    </source>
</evidence>
<sequence>MTIRDESIDLQDLKPLTFPLFGSRLIEASAGTGKTWTIAALYVRLVLGHDPDLGNEQNFSKARLPSEILVMTFTRAATRELSERIRGRLIEAVRYFREETQARQEDDFLISLRHDYPSGKSRDQASWRLAMAAESMDEAAVHTIDAWCQRMLKEHAFDSGCLFDEELVADEDLLRIEACQDYWRQQCYPLSVDHLSTVLSVWPSVNALIGDMKYLLDKDVQDDIGLDSIEARIDAAVAKRNHELGQLKSVWRTNARAMLEWLNGQIDNPVLKKGWNTRSLKKPSYTGWLNSLIAWCDDPDAFKEPTLKTGWDRFTPKGMEEVRVVGSGPYELPAEFKAFGELREDIEFVNDIKAPLRRHAALWISVRLAKLKREAGTFGFADMLYRLDRALSTPASGERLRQRILSQYPVALIDEFQDTSPLQFNIFDQIYRASSNSDQTALLLIGDPKQSIYGFRGADIYSYIKARQATKGRQYVLKTNYRSTHAVVNVVNRLFSRVDRHPNRPDGAFLFKRFPGNPLPFVDVQANGRAEYFVDSTGMVPALTLVHSLTDLQSADQLRDNFSALCAEQIVGWLNDAQAGFAEDGKKTVPLRPKDIAVLVRTGKEAAAVRKHLSRRGVSSVYLSDKDSVFNSPEARDLYFWLQAVSMPGNVRFVRAALATRMIGFSLADLQNLAQDEEAFDTQAERLRDLQSVWQSQGVLAMLRRTLHQFDLPSRWLKESEGERSLTNFLHLSELLQSASTHLEGEQALIRWFKTEMEEQSQASEDQIVRLESDEDLVKVITIHKSKGLEYQVVLLPFVTSFRAAKKEDSSFMDVPDEQGKRNLILKLNSEMTERADRERLKEDLRLLYVGLTRARHALWVGFSAVKFRNTKTCISHQSAIGYLLNGGHEIDEPAKWIEPLEAFVQDISDHVPVASEWVRLVPASPQIALTRLVRKSDQVGLLEHPPYRCDFDKNWSIGSFSRLTKDIVPLKTQLSALQIAQPADDESDQDSDADVDALSILMPVIQTAGQGSHAIRHVFHKGPIAGNFLHDQLEWLAGEKFALADDIDLQGRLKRRCERFGYDRHADGLVEWLSAIVQTVLPGPNASLNVLEQVLPEMEFWLPTSLIQTPLLDELCRKHLLNGHARSSLPDRELHGMLMGYADLVFEHNGKFWVLDYKSNYLGKDDLAYDFAAMEKSMAEHRYDMQAALYMLSLHRLLKKRLGDRYDPFVHMGGAVYLFLRGINGPSQGTYVVPPSVDMLLELDAMLGETEGSAS</sequence>
<feature type="domain" description="UvrD-like helicase ATP-binding" evidence="17">
    <location>
        <begin position="7"/>
        <end position="484"/>
    </location>
</feature>
<feature type="region of interest" description="Nuclease activity, interacts with RecD and RecA" evidence="15">
    <location>
        <begin position="955"/>
        <end position="1256"/>
    </location>
</feature>
<keyword evidence="5 15" id="KW-0378">Hydrolase</keyword>
<dbReference type="Gene3D" id="1.10.3170.10">
    <property type="entry name" value="Recbcd, chain B, domain 2"/>
    <property type="match status" value="1"/>
</dbReference>
<comment type="caution">
    <text evidence="19">The sequence shown here is derived from an EMBL/GenBank/DDBJ whole genome shotgun (WGS) entry which is preliminary data.</text>
</comment>
<keyword evidence="1 15" id="KW-0540">Nuclease</keyword>
<comment type="domain">
    <text evidence="15">The N-terminal DNA-binding domain is a ssDNA-dependent ATPase and has ATP-dependent 3'-5' helicase function. This domain interacts with RecC.</text>
</comment>
<evidence type="ECO:0000256" key="7">
    <source>
        <dbReference type="ARBA" id="ARBA00022839"/>
    </source>
</evidence>
<dbReference type="GO" id="GO:0008854">
    <property type="term" value="F:exodeoxyribonuclease V activity"/>
    <property type="evidence" value="ECO:0007669"/>
    <property type="project" value="UniProtKB-EC"/>
</dbReference>
<dbReference type="InterPro" id="IPR004586">
    <property type="entry name" value="RecB"/>
</dbReference>
<proteinExistence type="inferred from homology"/>
<dbReference type="GO" id="GO:0003677">
    <property type="term" value="F:DNA binding"/>
    <property type="evidence" value="ECO:0007669"/>
    <property type="project" value="UniProtKB-UniRule"/>
</dbReference>
<evidence type="ECO:0000256" key="4">
    <source>
        <dbReference type="ARBA" id="ARBA00022763"/>
    </source>
</evidence>
<dbReference type="GO" id="GO:0005524">
    <property type="term" value="F:ATP binding"/>
    <property type="evidence" value="ECO:0007669"/>
    <property type="project" value="UniProtKB-UniRule"/>
</dbReference>
<dbReference type="InterPro" id="IPR011604">
    <property type="entry name" value="PDDEXK-like_dom_sf"/>
</dbReference>
<dbReference type="GO" id="GO:0000724">
    <property type="term" value="P:double-strand break repair via homologous recombination"/>
    <property type="evidence" value="ECO:0007669"/>
    <property type="project" value="UniProtKB-UniRule"/>
</dbReference>
<dbReference type="GO" id="GO:0000287">
    <property type="term" value="F:magnesium ion binding"/>
    <property type="evidence" value="ECO:0007669"/>
    <property type="project" value="UniProtKB-UniRule"/>
</dbReference>
<feature type="binding site" evidence="15">
    <location>
        <position position="1144"/>
    </location>
    <ligand>
        <name>Mg(2+)</name>
        <dbReference type="ChEBI" id="CHEBI:18420"/>
    </ligand>
</feature>
<dbReference type="InterPro" id="IPR000212">
    <property type="entry name" value="DNA_helicase_UvrD/REP"/>
</dbReference>
<evidence type="ECO:0000313" key="19">
    <source>
        <dbReference type="EMBL" id="NDY82055.1"/>
    </source>
</evidence>
<accession>A0A6B2R3Q2</accession>
<evidence type="ECO:0000256" key="15">
    <source>
        <dbReference type="HAMAP-Rule" id="MF_01485"/>
    </source>
</evidence>
<evidence type="ECO:0000256" key="8">
    <source>
        <dbReference type="ARBA" id="ARBA00022840"/>
    </source>
</evidence>
<evidence type="ECO:0000256" key="5">
    <source>
        <dbReference type="ARBA" id="ARBA00022801"/>
    </source>
</evidence>
<dbReference type="Gene3D" id="3.40.50.300">
    <property type="entry name" value="P-loop containing nucleotide triphosphate hydrolases"/>
    <property type="match status" value="2"/>
</dbReference>
<keyword evidence="8 15" id="KW-0067">ATP-binding</keyword>
<evidence type="ECO:0000259" key="18">
    <source>
        <dbReference type="PROSITE" id="PS51217"/>
    </source>
</evidence>
<evidence type="ECO:0000256" key="13">
    <source>
        <dbReference type="ARBA" id="ARBA00034617"/>
    </source>
</evidence>
<dbReference type="EMBL" id="JAAGRN010000001">
    <property type="protein sequence ID" value="NDY82055.1"/>
    <property type="molecule type" value="Genomic_DNA"/>
</dbReference>
<dbReference type="AlphaFoldDB" id="A0A6B2R3Q2"/>
<dbReference type="InterPro" id="IPR011335">
    <property type="entry name" value="Restrct_endonuc-II-like"/>
</dbReference>
<keyword evidence="2 15" id="KW-0479">Metal-binding</keyword>
<dbReference type="GO" id="GO:0016887">
    <property type="term" value="F:ATP hydrolysis activity"/>
    <property type="evidence" value="ECO:0007669"/>
    <property type="project" value="RHEA"/>
</dbReference>
<keyword evidence="4 15" id="KW-0227">DNA damage</keyword>
<dbReference type="NCBIfam" id="TIGR00609">
    <property type="entry name" value="recB"/>
    <property type="match status" value="1"/>
</dbReference>
<reference evidence="19" key="1">
    <citation type="submission" date="2020-02" db="EMBL/GenBank/DDBJ databases">
        <authorList>
            <person name="Chen W.-M."/>
        </authorList>
    </citation>
    <scope>NUCLEOTIDE SEQUENCE</scope>
    <source>
        <strain evidence="19">NBD-18</strain>
    </source>
</reference>
<dbReference type="EC" id="3.1.11.5" evidence="15"/>
<evidence type="ECO:0000256" key="6">
    <source>
        <dbReference type="ARBA" id="ARBA00022806"/>
    </source>
</evidence>
<dbReference type="SUPFAM" id="SSF52540">
    <property type="entry name" value="P-loop containing nucleoside triphosphate hydrolases"/>
    <property type="match status" value="1"/>
</dbReference>
<comment type="miscellaneous">
    <text evidence="15">In the RecBCD complex, RecB has a slow 3'-5' helicase, an exonuclease activity and loads RecA onto ssDNA, RecD has a fast 5'-3' helicase activity, while RecC stimulates the ATPase and processivity of the RecB helicase and contributes to recognition of the Chi site.</text>
</comment>
<organism evidence="19">
    <name type="scientific">Sheuella amnicola</name>
    <dbReference type="NCBI Taxonomy" id="2707330"/>
    <lineage>
        <taxon>Bacteria</taxon>
        <taxon>Pseudomonadati</taxon>
        <taxon>Pseudomonadota</taxon>
        <taxon>Betaproteobacteria</taxon>
        <taxon>Burkholderiales</taxon>
        <taxon>Alcaligenaceae</taxon>
        <taxon>Sheuella</taxon>
    </lineage>
</organism>
<comment type="catalytic activity">
    <reaction evidence="13 15">
        <text>Couples ATP hydrolysis with the unwinding of duplex DNA by translocating in the 3'-5' direction.</text>
        <dbReference type="EC" id="5.6.2.4"/>
    </reaction>
</comment>
<dbReference type="PROSITE" id="PS51198">
    <property type="entry name" value="UVRD_HELICASE_ATP_BIND"/>
    <property type="match status" value="1"/>
</dbReference>
<dbReference type="InterPro" id="IPR027417">
    <property type="entry name" value="P-loop_NTPase"/>
</dbReference>
<evidence type="ECO:0000256" key="1">
    <source>
        <dbReference type="ARBA" id="ARBA00022722"/>
    </source>
</evidence>
<dbReference type="Gene3D" id="3.90.320.10">
    <property type="match status" value="1"/>
</dbReference>
<dbReference type="InterPro" id="IPR014016">
    <property type="entry name" value="UvrD-like_ATP-bd"/>
</dbReference>
<comment type="domain">
    <text evidence="15">The C-terminal domain has nuclease activity and interacts with RecD. It interacts with RecA, facilitating its loading onto ssDNA.</text>
</comment>